<sequence>MVSKIRDKIISTSPSTRIPIVLVGNKI</sequence>
<proteinExistence type="predicted"/>
<feature type="non-terminal residue" evidence="1">
    <location>
        <position position="1"/>
    </location>
</feature>
<name>A0A8S2VGT6_9BILA</name>
<evidence type="ECO:0000313" key="2">
    <source>
        <dbReference type="EMBL" id="CAF4608152.1"/>
    </source>
</evidence>
<dbReference type="EMBL" id="CAJOBI010105473">
    <property type="protein sequence ID" value="CAF4608152.1"/>
    <property type="molecule type" value="Genomic_DNA"/>
</dbReference>
<evidence type="ECO:0000313" key="4">
    <source>
        <dbReference type="Proteomes" id="UP000681967"/>
    </source>
</evidence>
<organism evidence="1 4">
    <name type="scientific">Rotaria magnacalcarata</name>
    <dbReference type="NCBI Taxonomy" id="392030"/>
    <lineage>
        <taxon>Eukaryota</taxon>
        <taxon>Metazoa</taxon>
        <taxon>Spiralia</taxon>
        <taxon>Gnathifera</taxon>
        <taxon>Rotifera</taxon>
        <taxon>Eurotatoria</taxon>
        <taxon>Bdelloidea</taxon>
        <taxon>Philodinida</taxon>
        <taxon>Philodinidae</taxon>
        <taxon>Rotaria</taxon>
    </lineage>
</organism>
<dbReference type="EMBL" id="CAJOBH010055350">
    <property type="protein sequence ID" value="CAF4398938.1"/>
    <property type="molecule type" value="Genomic_DNA"/>
</dbReference>
<dbReference type="Proteomes" id="UP000681967">
    <property type="component" value="Unassembled WGS sequence"/>
</dbReference>
<evidence type="ECO:0000313" key="3">
    <source>
        <dbReference type="EMBL" id="CAF4727181.1"/>
    </source>
</evidence>
<accession>A0A8S2VGT6</accession>
<evidence type="ECO:0000313" key="1">
    <source>
        <dbReference type="EMBL" id="CAF4398938.1"/>
    </source>
</evidence>
<dbReference type="Proteomes" id="UP000676336">
    <property type="component" value="Unassembled WGS sequence"/>
</dbReference>
<protein>
    <submittedName>
        <fullName evidence="1">Uncharacterized protein</fullName>
    </submittedName>
</protein>
<dbReference type="EMBL" id="CAJOBH010124265">
    <property type="protein sequence ID" value="CAF4727181.1"/>
    <property type="molecule type" value="Genomic_DNA"/>
</dbReference>
<gene>
    <name evidence="1" type="ORF">BYL167_LOCUS31455</name>
    <name evidence="3" type="ORF">BYL167_LOCUS45119</name>
    <name evidence="2" type="ORF">SMN809_LOCUS39364</name>
</gene>
<reference evidence="1" key="1">
    <citation type="submission" date="2021-02" db="EMBL/GenBank/DDBJ databases">
        <authorList>
            <person name="Nowell W R."/>
        </authorList>
    </citation>
    <scope>NUCLEOTIDE SEQUENCE</scope>
</reference>
<dbReference type="AlphaFoldDB" id="A0A8S2VGT6"/>
<comment type="caution">
    <text evidence="1">The sequence shown here is derived from an EMBL/GenBank/DDBJ whole genome shotgun (WGS) entry which is preliminary data.</text>
</comment>